<gene>
    <name evidence="1" type="ORF">SAMN05421731_102383</name>
</gene>
<dbReference type="OrthoDB" id="6687534at2"/>
<protein>
    <submittedName>
        <fullName evidence="1">Uncharacterized protein</fullName>
    </submittedName>
</protein>
<dbReference type="AlphaFoldDB" id="A0A240E6J4"/>
<dbReference type="RefSeq" id="WP_097078467.1">
    <property type="nucleotide sequence ID" value="NZ_BAABHT010000003.1"/>
</dbReference>
<name>A0A240E6J4_9GAMM</name>
<reference evidence="2" key="1">
    <citation type="submission" date="2016-09" db="EMBL/GenBank/DDBJ databases">
        <authorList>
            <person name="Varghese N."/>
            <person name="Submissions S."/>
        </authorList>
    </citation>
    <scope>NUCLEOTIDE SEQUENCE [LARGE SCALE GENOMIC DNA]</scope>
    <source>
        <strain evidence="2">ANC 4466</strain>
    </source>
</reference>
<sequence length="177" mass="20190">MLNTAVNRVANGRRLVARRVVMNTLASVQAQIWRKNIIYDNADISEPLDPLSFEALAVSQQDEPNYSYEYIGMAYILADKFNGGYVHKNFSMVNPDDVAIFAQIEPYDSSYEQISDQITKIPDFTLNEGDLLGLSVYQDFMVWFEIVSITGQTIMADFGTKFILNRRDDLQLDPIKE</sequence>
<accession>A0A240E6J4</accession>
<organism evidence="1 2">
    <name type="scientific">Acinetobacter puyangensis</name>
    <dbReference type="NCBI Taxonomy" id="1096779"/>
    <lineage>
        <taxon>Bacteria</taxon>
        <taxon>Pseudomonadati</taxon>
        <taxon>Pseudomonadota</taxon>
        <taxon>Gammaproteobacteria</taxon>
        <taxon>Moraxellales</taxon>
        <taxon>Moraxellaceae</taxon>
        <taxon>Acinetobacter</taxon>
    </lineage>
</organism>
<dbReference type="Proteomes" id="UP000219042">
    <property type="component" value="Unassembled WGS sequence"/>
</dbReference>
<evidence type="ECO:0000313" key="2">
    <source>
        <dbReference type="Proteomes" id="UP000219042"/>
    </source>
</evidence>
<dbReference type="EMBL" id="OANT01000002">
    <property type="protein sequence ID" value="SNX44222.1"/>
    <property type="molecule type" value="Genomic_DNA"/>
</dbReference>
<keyword evidence="2" id="KW-1185">Reference proteome</keyword>
<proteinExistence type="predicted"/>
<evidence type="ECO:0000313" key="1">
    <source>
        <dbReference type="EMBL" id="SNX44222.1"/>
    </source>
</evidence>